<accession>A0ABT0FM29</accession>
<evidence type="ECO:0000313" key="11">
    <source>
        <dbReference type="Proteomes" id="UP001317259"/>
    </source>
</evidence>
<evidence type="ECO:0000256" key="6">
    <source>
        <dbReference type="ARBA" id="ARBA00047942"/>
    </source>
</evidence>
<evidence type="ECO:0000256" key="2">
    <source>
        <dbReference type="ARBA" id="ARBA00011900"/>
    </source>
</evidence>
<evidence type="ECO:0000256" key="7">
    <source>
        <dbReference type="SAM" id="MobiDB-lite"/>
    </source>
</evidence>
<feature type="region of interest" description="Disordered" evidence="7">
    <location>
        <begin position="1"/>
        <end position="21"/>
    </location>
</feature>
<keyword evidence="11" id="KW-1185">Reference proteome</keyword>
<dbReference type="PANTHER" id="PTHR33841">
    <property type="entry name" value="DNA METHYLTRANSFERASE YEEA-RELATED"/>
    <property type="match status" value="1"/>
</dbReference>
<organism evidence="10 11">
    <name type="scientific">Actinomadura luzonensis</name>
    <dbReference type="NCBI Taxonomy" id="2805427"/>
    <lineage>
        <taxon>Bacteria</taxon>
        <taxon>Bacillati</taxon>
        <taxon>Actinomycetota</taxon>
        <taxon>Actinomycetes</taxon>
        <taxon>Streptosporangiales</taxon>
        <taxon>Thermomonosporaceae</taxon>
        <taxon>Actinomadura</taxon>
    </lineage>
</organism>
<keyword evidence="5" id="KW-0949">S-adenosyl-L-methionine</keyword>
<dbReference type="EMBL" id="JAKRKC020000001">
    <property type="protein sequence ID" value="MCK2213362.1"/>
    <property type="molecule type" value="Genomic_DNA"/>
</dbReference>
<dbReference type="PRINTS" id="PR00507">
    <property type="entry name" value="N12N6MTFRASE"/>
</dbReference>
<feature type="domain" description="Type II methyltransferase M.Eco57I C-terminal" evidence="9">
    <location>
        <begin position="398"/>
        <end position="603"/>
    </location>
</feature>
<evidence type="ECO:0000256" key="3">
    <source>
        <dbReference type="ARBA" id="ARBA00022603"/>
    </source>
</evidence>
<evidence type="ECO:0000313" key="10">
    <source>
        <dbReference type="EMBL" id="MCK2213362.1"/>
    </source>
</evidence>
<dbReference type="Proteomes" id="UP001317259">
    <property type="component" value="Unassembled WGS sequence"/>
</dbReference>
<dbReference type="RefSeq" id="WP_247815181.1">
    <property type="nucleotide sequence ID" value="NZ_JAKRKC020000001.1"/>
</dbReference>
<feature type="domain" description="Type II methyltransferase M.TaqI-like" evidence="8">
    <location>
        <begin position="223"/>
        <end position="325"/>
    </location>
</feature>
<dbReference type="EC" id="2.1.1.72" evidence="2"/>
<evidence type="ECO:0000256" key="5">
    <source>
        <dbReference type="ARBA" id="ARBA00022691"/>
    </source>
</evidence>
<dbReference type="Gene3D" id="3.40.50.150">
    <property type="entry name" value="Vaccinia Virus protein VP39"/>
    <property type="match status" value="1"/>
</dbReference>
<dbReference type="Pfam" id="PF07669">
    <property type="entry name" value="Eco57I"/>
    <property type="match status" value="1"/>
</dbReference>
<comment type="caution">
    <text evidence="10">The sequence shown here is derived from an EMBL/GenBank/DDBJ whole genome shotgun (WGS) entry which is preliminary data.</text>
</comment>
<sequence>MQALKIRPPLPQKPQRPTKSKFDDAVAQTVTWCEEHSSFLEPLPEEAVLGAKENERRLLRALGGVAKALAAETKIRTESWPDDVVSWIRTSPDVKSSIIDLIMEQSLAGEDVLGTVYERLVAGAQRRRLGTFFTPKDVMSYIEDIVKRHEEEPAAIADPGAGVGAFSASALKLWPEANVHAVDINLVTLGLLAASPALAGAGLTERLTLWRQDFLSWLTKEWKELGGRRLIYGNPPYTRHQLLSMDEKRAAAKASGVLAPAGRAGLSTYFLAASLRALRAEDSLCLLLPINWLEADYARSVRRYLWLDSTRPTEIHLFPDDEEVFPTAQVSAMVLFVGPQAANPSPLHLFEVKRNGESGFDGSLLVSRAREGSVPRTFMPSGLEVSEVVGEGFQDSILLGDILKVRRGVATGSNTFFLRTDKEVQDLPPETYRPALARLREVEEDDLTEELHNEMRKKGERCWILNLTEKDREQAVINELLTQAESEGIQKAYLCRTRRPVWYELERIPTPHIMISPMSKSVFRVIINTFGVTPTNTLYGLYLEEAFDSPENRRRLAEWLRGVQGQSALKAVARRHGDRLLKLEPRALLSIQMPMSVLRIEAHPTIEQAQVVEQQALTF</sequence>
<comment type="catalytic activity">
    <reaction evidence="6">
        <text>a 2'-deoxyadenosine in DNA + S-adenosyl-L-methionine = an N(6)-methyl-2'-deoxyadenosine in DNA + S-adenosyl-L-homocysteine + H(+)</text>
        <dbReference type="Rhea" id="RHEA:15197"/>
        <dbReference type="Rhea" id="RHEA-COMP:12418"/>
        <dbReference type="Rhea" id="RHEA-COMP:12419"/>
        <dbReference type="ChEBI" id="CHEBI:15378"/>
        <dbReference type="ChEBI" id="CHEBI:57856"/>
        <dbReference type="ChEBI" id="CHEBI:59789"/>
        <dbReference type="ChEBI" id="CHEBI:90615"/>
        <dbReference type="ChEBI" id="CHEBI:90616"/>
        <dbReference type="EC" id="2.1.1.72"/>
    </reaction>
</comment>
<reference evidence="10 11" key="1">
    <citation type="submission" date="2022-04" db="EMBL/GenBank/DDBJ databases">
        <title>Genome draft of Actinomadura sp. ATCC 31491.</title>
        <authorList>
            <person name="Shi X."/>
            <person name="Du Y."/>
        </authorList>
    </citation>
    <scope>NUCLEOTIDE SEQUENCE [LARGE SCALE GENOMIC DNA]</scope>
    <source>
        <strain evidence="10 11">ATCC 31491</strain>
    </source>
</reference>
<dbReference type="Pfam" id="PF22837">
    <property type="entry name" value="M_Eco57I_C"/>
    <property type="match status" value="1"/>
</dbReference>
<dbReference type="PANTHER" id="PTHR33841:SF5">
    <property type="entry name" value="DNA METHYLASE (MODIFICATION METHYLASE) (METHYLTRANSFERASE)-RELATED"/>
    <property type="match status" value="1"/>
</dbReference>
<comment type="similarity">
    <text evidence="1">Belongs to the N(4)/N(6)-methyltransferase family.</text>
</comment>
<evidence type="ECO:0000256" key="4">
    <source>
        <dbReference type="ARBA" id="ARBA00022679"/>
    </source>
</evidence>
<dbReference type="InterPro" id="IPR050953">
    <property type="entry name" value="N4_N6_ade-DNA_methylase"/>
</dbReference>
<evidence type="ECO:0000256" key="1">
    <source>
        <dbReference type="ARBA" id="ARBA00006594"/>
    </source>
</evidence>
<keyword evidence="3 10" id="KW-0489">Methyltransferase</keyword>
<dbReference type="GO" id="GO:0032259">
    <property type="term" value="P:methylation"/>
    <property type="evidence" value="ECO:0007669"/>
    <property type="project" value="UniProtKB-KW"/>
</dbReference>
<dbReference type="SUPFAM" id="SSF53335">
    <property type="entry name" value="S-adenosyl-L-methionine-dependent methyltransferases"/>
    <property type="match status" value="1"/>
</dbReference>
<evidence type="ECO:0000259" key="8">
    <source>
        <dbReference type="Pfam" id="PF07669"/>
    </source>
</evidence>
<name>A0ABT0FM29_9ACTN</name>
<proteinExistence type="inferred from homology"/>
<evidence type="ECO:0000259" key="9">
    <source>
        <dbReference type="Pfam" id="PF22837"/>
    </source>
</evidence>
<dbReference type="InterPro" id="IPR011639">
    <property type="entry name" value="MethylTrfase_TaqI-like_dom"/>
</dbReference>
<protein>
    <recommendedName>
        <fullName evidence="2">site-specific DNA-methyltransferase (adenine-specific)</fullName>
        <ecNumber evidence="2">2.1.1.72</ecNumber>
    </recommendedName>
</protein>
<dbReference type="GO" id="GO:0008168">
    <property type="term" value="F:methyltransferase activity"/>
    <property type="evidence" value="ECO:0007669"/>
    <property type="project" value="UniProtKB-KW"/>
</dbReference>
<gene>
    <name evidence="10" type="ORF">MF672_006075</name>
</gene>
<keyword evidence="4" id="KW-0808">Transferase</keyword>
<dbReference type="InterPro" id="IPR029063">
    <property type="entry name" value="SAM-dependent_MTases_sf"/>
</dbReference>
<dbReference type="InterPro" id="IPR054520">
    <property type="entry name" value="M_Eco57I_C"/>
</dbReference>